<proteinExistence type="inferred from homology"/>
<evidence type="ECO:0000313" key="6">
    <source>
        <dbReference type="EMBL" id="KAG8465261.1"/>
    </source>
</evidence>
<accession>A0A8J6CBN1</accession>
<evidence type="ECO:0000256" key="4">
    <source>
        <dbReference type="ARBA" id="ARBA00023065"/>
    </source>
</evidence>
<dbReference type="AlphaFoldDB" id="A0A8J6CBN1"/>
<evidence type="ECO:0000256" key="3">
    <source>
        <dbReference type="ARBA" id="ARBA00022781"/>
    </source>
</evidence>
<dbReference type="OMA" id="MTYGYMI"/>
<dbReference type="Gene3D" id="1.10.132.50">
    <property type="entry name" value="ATP synthase (C/AC39) subunit, domain 3"/>
    <property type="match status" value="1"/>
</dbReference>
<dbReference type="InterPro" id="IPR036079">
    <property type="entry name" value="ATPase_csu/dsu_sf"/>
</dbReference>
<comment type="function">
    <text evidence="5">Subunit of the V0 complex of vacuolar(H+)-ATPase (V-ATPase), a multisubunit enzyme composed of a peripheral complex (V1) that hydrolyzes ATP and a membrane integral complex (V0) that translocates protons. V-ATPase is responsible for acidifying and maintaining the pH of intracellular compartments and in some cell types, is targeted to the plasma membrane, where it is responsible for acidifying the extracellular environment.</text>
</comment>
<dbReference type="PIRSF" id="PIRSF018497">
    <property type="entry name" value="V-ATP_synth_D"/>
    <property type="match status" value="1"/>
</dbReference>
<keyword evidence="4 5" id="KW-0406">Ion transport</keyword>
<dbReference type="Proteomes" id="UP000751190">
    <property type="component" value="Unassembled WGS sequence"/>
</dbReference>
<dbReference type="OrthoDB" id="10250083at2759"/>
<organism evidence="6 7">
    <name type="scientific">Diacronema lutheri</name>
    <name type="common">Unicellular marine alga</name>
    <name type="synonym">Monochrysis lutheri</name>
    <dbReference type="NCBI Taxonomy" id="2081491"/>
    <lineage>
        <taxon>Eukaryota</taxon>
        <taxon>Haptista</taxon>
        <taxon>Haptophyta</taxon>
        <taxon>Pavlovophyceae</taxon>
        <taxon>Pavlovales</taxon>
        <taxon>Pavlovaceae</taxon>
        <taxon>Diacronema</taxon>
    </lineage>
</organism>
<comment type="caution">
    <text evidence="6">The sequence shown here is derived from an EMBL/GenBank/DDBJ whole genome shotgun (WGS) entry which is preliminary data.</text>
</comment>
<dbReference type="InterPro" id="IPR035067">
    <property type="entry name" value="V-type_ATPase_csu/dsu"/>
</dbReference>
<comment type="subunit">
    <text evidence="5">V-ATPase is a heteromultimeric enzyme made up of two complexes: the ATP-hydrolytic V1 complex and the proton translocation V0 complex.</text>
</comment>
<dbReference type="PANTHER" id="PTHR11028">
    <property type="entry name" value="VACUOLAR ATP SYNTHASE SUBUNIT AC39"/>
    <property type="match status" value="1"/>
</dbReference>
<dbReference type="FunFam" id="1.10.132.50:FF:000002">
    <property type="entry name" value="V-type proton ATPase subunit"/>
    <property type="match status" value="1"/>
</dbReference>
<gene>
    <name evidence="6" type="ORF">KFE25_002568</name>
</gene>
<dbReference type="InterPro" id="IPR044911">
    <property type="entry name" value="V-type_ATPase_csu/dsu_dom_3"/>
</dbReference>
<protein>
    <recommendedName>
        <fullName evidence="5">V-type proton ATPase subunit</fullName>
    </recommendedName>
</protein>
<dbReference type="Gene3D" id="1.20.1690.10">
    <property type="entry name" value="V-type ATP synthase subunit C domain"/>
    <property type="match status" value="2"/>
</dbReference>
<dbReference type="Pfam" id="PF01992">
    <property type="entry name" value="vATP-synt_AC39"/>
    <property type="match status" value="1"/>
</dbReference>
<dbReference type="FunFam" id="1.20.1690.10:FF:000001">
    <property type="entry name" value="V-type proton ATPase subunit"/>
    <property type="match status" value="1"/>
</dbReference>
<evidence type="ECO:0000256" key="1">
    <source>
        <dbReference type="ARBA" id="ARBA00006709"/>
    </source>
</evidence>
<dbReference type="GO" id="GO:0033179">
    <property type="term" value="C:proton-transporting V-type ATPase, V0 domain"/>
    <property type="evidence" value="ECO:0007669"/>
    <property type="project" value="InterPro"/>
</dbReference>
<dbReference type="SUPFAM" id="SSF103486">
    <property type="entry name" value="V-type ATP synthase subunit C"/>
    <property type="match status" value="1"/>
</dbReference>
<name>A0A8J6CBN1_DIALT</name>
<dbReference type="InterPro" id="IPR016727">
    <property type="entry name" value="ATPase_V0-cplx_dsu"/>
</dbReference>
<keyword evidence="2 5" id="KW-0813">Transport</keyword>
<evidence type="ECO:0000256" key="5">
    <source>
        <dbReference type="PIRNR" id="PIRNR018497"/>
    </source>
</evidence>
<reference evidence="6" key="1">
    <citation type="submission" date="2021-05" db="EMBL/GenBank/DDBJ databases">
        <title>The genome of the haptophyte Pavlova lutheri (Diacronema luteri, Pavlovales) - a model for lipid biosynthesis in eukaryotic algae.</title>
        <authorList>
            <person name="Hulatt C.J."/>
            <person name="Posewitz M.C."/>
        </authorList>
    </citation>
    <scope>NUCLEOTIDE SEQUENCE</scope>
    <source>
        <strain evidence="6">NIVA-4/92</strain>
    </source>
</reference>
<dbReference type="EMBL" id="JAGTXO010000010">
    <property type="protein sequence ID" value="KAG8465261.1"/>
    <property type="molecule type" value="Genomic_DNA"/>
</dbReference>
<dbReference type="GO" id="GO:0046961">
    <property type="term" value="F:proton-transporting ATPase activity, rotational mechanism"/>
    <property type="evidence" value="ECO:0007669"/>
    <property type="project" value="InterPro"/>
</dbReference>
<sequence>MASMGYFNVDNGFLEAVVRGFRSGILSASDYANLQQCDTVDDMKLQLQGTDYGNFLQGEPSPLSTNTLALKCTEKLVAEFEHLRVQAVEPLATFMDYVTYGYMIDNLMLIITGALHDRDTNELMAKCHPLGLFEGLSAASIPNTAKDLYEMVLVETPIGPYFTDVLSLWKQPQVGERQPGVEDLDELNIEIIRNSLYKAYLEDFYEFVTTKCGMETAEVMGGILSLEADRRSINITVNSFETELSKDDKCKLYPSIGQLHPEGTARLALCADVDAVRAALDPYQDYRNVLAESGVGEEKSVENAFFELEVQLNKDAFEQQFHFGLFWAYVKLREQEVRNIVWIAECISQDQRSQITQYVNIF</sequence>
<evidence type="ECO:0000313" key="7">
    <source>
        <dbReference type="Proteomes" id="UP000751190"/>
    </source>
</evidence>
<keyword evidence="3 5" id="KW-0375">Hydrogen ion transport</keyword>
<evidence type="ECO:0000256" key="2">
    <source>
        <dbReference type="ARBA" id="ARBA00022448"/>
    </source>
</evidence>
<keyword evidence="7" id="KW-1185">Reference proteome</keyword>
<comment type="similarity">
    <text evidence="1 5">Belongs to the V-ATPase V0D/AC39 subunit family.</text>
</comment>
<dbReference type="InterPro" id="IPR002843">
    <property type="entry name" value="ATPase_V0-cplx_csu/dsu"/>
</dbReference>